<dbReference type="Gene3D" id="3.30.1330.60">
    <property type="entry name" value="OmpA-like domain"/>
    <property type="match status" value="1"/>
</dbReference>
<proteinExistence type="inferred from homology"/>
<sequence>MAEGEKKCPKCVPGSPAWMNTYGDMVTLLLTFFVALMGIQAPPGQQIQLILSAFDGSLNKLEGGSTLTPGVLVEMGSTVESLPSNTYGKGLAKEIQKISDLLKPEIKSTKVRIDETTKGYKITLASDFFFRPASAQIDYEEGVEILRKVAFALLDSPINSRLEVIGHTDRGAIIPGSALAQRFPSNWELSTGRASTIVRYLIDFGLDPKRFYAEGRAEFEPIESNDTPEGRAYNRRVEIYVSVDRDR</sequence>
<evidence type="ECO:0000313" key="10">
    <source>
        <dbReference type="Proteomes" id="UP000240042"/>
    </source>
</evidence>
<gene>
    <name evidence="9" type="ORF">SAMN02745150_00870</name>
</gene>
<dbReference type="InterPro" id="IPR006665">
    <property type="entry name" value="OmpA-like"/>
</dbReference>
<evidence type="ECO:0000256" key="7">
    <source>
        <dbReference type="PROSITE-ProRule" id="PRU00473"/>
    </source>
</evidence>
<keyword evidence="4" id="KW-0812">Transmembrane</keyword>
<dbReference type="InterPro" id="IPR050330">
    <property type="entry name" value="Bact_OuterMem_StrucFunc"/>
</dbReference>
<dbReference type="PANTHER" id="PTHR30329:SF21">
    <property type="entry name" value="LIPOPROTEIN YIAD-RELATED"/>
    <property type="match status" value="1"/>
</dbReference>
<reference evidence="10" key="1">
    <citation type="submission" date="2016-10" db="EMBL/GenBank/DDBJ databases">
        <authorList>
            <person name="Varghese N."/>
            <person name="Submissions S."/>
        </authorList>
    </citation>
    <scope>NUCLEOTIDE SEQUENCE [LARGE SCALE GENOMIC DNA]</scope>
    <source>
        <strain evidence="10">ATCC 43811</strain>
    </source>
</reference>
<dbReference type="Proteomes" id="UP000240042">
    <property type="component" value="Unassembled WGS sequence"/>
</dbReference>
<dbReference type="STRING" id="34097.SAMN02745150_00870"/>
<evidence type="ECO:0000256" key="2">
    <source>
        <dbReference type="ARBA" id="ARBA00008914"/>
    </source>
</evidence>
<dbReference type="AlphaFoldDB" id="A0A1I1E5Y2"/>
<evidence type="ECO:0000256" key="6">
    <source>
        <dbReference type="ARBA" id="ARBA00023136"/>
    </source>
</evidence>
<dbReference type="SUPFAM" id="SSF103088">
    <property type="entry name" value="OmpA-like"/>
    <property type="match status" value="1"/>
</dbReference>
<evidence type="ECO:0000256" key="1">
    <source>
        <dbReference type="ARBA" id="ARBA00004162"/>
    </source>
</evidence>
<protein>
    <submittedName>
        <fullName evidence="9">Chemotaxis protein MotB</fullName>
    </submittedName>
</protein>
<evidence type="ECO:0000256" key="3">
    <source>
        <dbReference type="ARBA" id="ARBA00022475"/>
    </source>
</evidence>
<evidence type="ECO:0000256" key="4">
    <source>
        <dbReference type="ARBA" id="ARBA00022692"/>
    </source>
</evidence>
<dbReference type="PANTHER" id="PTHR30329">
    <property type="entry name" value="STATOR ELEMENT OF FLAGELLAR MOTOR COMPLEX"/>
    <property type="match status" value="1"/>
</dbReference>
<dbReference type="GO" id="GO:0005886">
    <property type="term" value="C:plasma membrane"/>
    <property type="evidence" value="ECO:0007669"/>
    <property type="project" value="UniProtKB-SubCell"/>
</dbReference>
<dbReference type="InterPro" id="IPR025713">
    <property type="entry name" value="MotB-like_N_dom"/>
</dbReference>
<keyword evidence="6 7" id="KW-0472">Membrane</keyword>
<organism evidence="9 10">
    <name type="scientific">Brevinema andersonii</name>
    <dbReference type="NCBI Taxonomy" id="34097"/>
    <lineage>
        <taxon>Bacteria</taxon>
        <taxon>Pseudomonadati</taxon>
        <taxon>Spirochaetota</taxon>
        <taxon>Spirochaetia</taxon>
        <taxon>Brevinematales</taxon>
        <taxon>Brevinemataceae</taxon>
        <taxon>Brevinema</taxon>
    </lineage>
</organism>
<keyword evidence="5" id="KW-1133">Transmembrane helix</keyword>
<dbReference type="Pfam" id="PF13677">
    <property type="entry name" value="MotB_plug"/>
    <property type="match status" value="1"/>
</dbReference>
<dbReference type="InterPro" id="IPR036737">
    <property type="entry name" value="OmpA-like_sf"/>
</dbReference>
<accession>A0A1I1E5Y2</accession>
<name>A0A1I1E5Y2_BREAD</name>
<dbReference type="PROSITE" id="PS51123">
    <property type="entry name" value="OMPA_2"/>
    <property type="match status" value="1"/>
</dbReference>
<dbReference type="CDD" id="cd07185">
    <property type="entry name" value="OmpA_C-like"/>
    <property type="match status" value="1"/>
</dbReference>
<dbReference type="RefSeq" id="WP_092319008.1">
    <property type="nucleotide sequence ID" value="NZ_FOKY01000005.1"/>
</dbReference>
<evidence type="ECO:0000256" key="5">
    <source>
        <dbReference type="ARBA" id="ARBA00022989"/>
    </source>
</evidence>
<evidence type="ECO:0000259" key="8">
    <source>
        <dbReference type="PROSITE" id="PS51123"/>
    </source>
</evidence>
<keyword evidence="10" id="KW-1185">Reference proteome</keyword>
<dbReference type="Pfam" id="PF00691">
    <property type="entry name" value="OmpA"/>
    <property type="match status" value="1"/>
</dbReference>
<dbReference type="EMBL" id="FOKY01000005">
    <property type="protein sequence ID" value="SFB80320.1"/>
    <property type="molecule type" value="Genomic_DNA"/>
</dbReference>
<comment type="similarity">
    <text evidence="2">Belongs to the MotB family.</text>
</comment>
<keyword evidence="3" id="KW-1003">Cell membrane</keyword>
<comment type="subcellular location">
    <subcellularLocation>
        <location evidence="1">Cell membrane</location>
        <topology evidence="1">Single-pass membrane protein</topology>
    </subcellularLocation>
</comment>
<feature type="domain" description="OmpA-like" evidence="8">
    <location>
        <begin position="117"/>
        <end position="245"/>
    </location>
</feature>
<evidence type="ECO:0000313" key="9">
    <source>
        <dbReference type="EMBL" id="SFB80320.1"/>
    </source>
</evidence>
<dbReference type="OrthoDB" id="9815217at2"/>